<reference evidence="14" key="2">
    <citation type="submission" date="2025-08" db="UniProtKB">
        <authorList>
            <consortium name="Ensembl"/>
        </authorList>
    </citation>
    <scope>IDENTIFICATION</scope>
</reference>
<dbReference type="Ensembl" id="ENSDCDT00010008185.1">
    <property type="protein sequence ID" value="ENSDCDP00010007798.1"/>
    <property type="gene ID" value="ENSDCDG00010003491.1"/>
</dbReference>
<feature type="domain" description="C2H2-type" evidence="13">
    <location>
        <begin position="490"/>
        <end position="517"/>
    </location>
</feature>
<feature type="region of interest" description="Disordered" evidence="12">
    <location>
        <begin position="161"/>
        <end position="222"/>
    </location>
</feature>
<proteinExistence type="inferred from homology"/>
<keyword evidence="9" id="KW-0804">Transcription</keyword>
<dbReference type="PANTHER" id="PTHR24381">
    <property type="entry name" value="ZINC FINGER PROTEIN"/>
    <property type="match status" value="1"/>
</dbReference>
<dbReference type="SMART" id="SM00355">
    <property type="entry name" value="ZnF_C2H2"/>
    <property type="match status" value="10"/>
</dbReference>
<keyword evidence="6" id="KW-0862">Zinc</keyword>
<reference evidence="14 15" key="1">
    <citation type="submission" date="2020-06" db="EMBL/GenBank/DDBJ databases">
        <authorList>
            <consortium name="Wellcome Sanger Institute Data Sharing"/>
        </authorList>
    </citation>
    <scope>NUCLEOTIDE SEQUENCE [LARGE SCALE GENOMIC DNA]</scope>
</reference>
<dbReference type="PROSITE" id="PS50157">
    <property type="entry name" value="ZINC_FINGER_C2H2_2"/>
    <property type="match status" value="6"/>
</dbReference>
<feature type="compositionally biased region" description="Basic residues" evidence="12">
    <location>
        <begin position="809"/>
        <end position="819"/>
    </location>
</feature>
<feature type="compositionally biased region" description="Low complexity" evidence="12">
    <location>
        <begin position="791"/>
        <end position="800"/>
    </location>
</feature>
<comment type="similarity">
    <text evidence="2">Belongs to the krueppel C2H2-type zinc-finger protein family.</text>
</comment>
<organism evidence="14 15">
    <name type="scientific">Denticeps clupeoides</name>
    <name type="common">denticle herring</name>
    <dbReference type="NCBI Taxonomy" id="299321"/>
    <lineage>
        <taxon>Eukaryota</taxon>
        <taxon>Metazoa</taxon>
        <taxon>Chordata</taxon>
        <taxon>Craniata</taxon>
        <taxon>Vertebrata</taxon>
        <taxon>Euteleostomi</taxon>
        <taxon>Actinopterygii</taxon>
        <taxon>Neopterygii</taxon>
        <taxon>Teleostei</taxon>
        <taxon>Clupei</taxon>
        <taxon>Clupeiformes</taxon>
        <taxon>Denticipitoidei</taxon>
        <taxon>Denticipitidae</taxon>
        <taxon>Denticeps</taxon>
    </lineage>
</organism>
<dbReference type="PANTHER" id="PTHR24381:SF393">
    <property type="entry name" value="CHROMATIN-LINKED ADAPTOR FOR MSL PROTEINS, ISOFORM B"/>
    <property type="match status" value="1"/>
</dbReference>
<keyword evidence="7" id="KW-0805">Transcription regulation</keyword>
<dbReference type="GO" id="GO:0008270">
    <property type="term" value="F:zinc ion binding"/>
    <property type="evidence" value="ECO:0007669"/>
    <property type="project" value="UniProtKB-KW"/>
</dbReference>
<dbReference type="FunFam" id="3.30.160.60:FF:002737">
    <property type="entry name" value="AGAP008430-PA"/>
    <property type="match status" value="1"/>
</dbReference>
<dbReference type="Pfam" id="PF00096">
    <property type="entry name" value="zf-C2H2"/>
    <property type="match status" value="1"/>
</dbReference>
<feature type="compositionally biased region" description="Acidic residues" evidence="12">
    <location>
        <begin position="203"/>
        <end position="222"/>
    </location>
</feature>
<feature type="compositionally biased region" description="Basic and acidic residues" evidence="12">
    <location>
        <begin position="170"/>
        <end position="180"/>
    </location>
</feature>
<feature type="domain" description="C2H2-type" evidence="13">
    <location>
        <begin position="373"/>
        <end position="400"/>
    </location>
</feature>
<dbReference type="InterPro" id="IPR013087">
    <property type="entry name" value="Znf_C2H2_type"/>
</dbReference>
<dbReference type="AlphaFoldDB" id="A0AAY4AFQ0"/>
<protein>
    <submittedName>
        <fullName evidence="14">Wu:fe05a04</fullName>
    </submittedName>
</protein>
<keyword evidence="3" id="KW-0479">Metal-binding</keyword>
<comment type="subcellular location">
    <subcellularLocation>
        <location evidence="1">Nucleus</location>
    </subcellularLocation>
</comment>
<dbReference type="Gene3D" id="3.30.160.60">
    <property type="entry name" value="Classic Zinc Finger"/>
    <property type="match status" value="5"/>
</dbReference>
<feature type="region of interest" description="Disordered" evidence="12">
    <location>
        <begin position="608"/>
        <end position="640"/>
    </location>
</feature>
<evidence type="ECO:0000256" key="12">
    <source>
        <dbReference type="SAM" id="MobiDB-lite"/>
    </source>
</evidence>
<dbReference type="InterPro" id="IPR036236">
    <property type="entry name" value="Znf_C2H2_sf"/>
</dbReference>
<gene>
    <name evidence="14" type="primary">wu:fe05a04</name>
</gene>
<evidence type="ECO:0000256" key="11">
    <source>
        <dbReference type="PROSITE-ProRule" id="PRU00042"/>
    </source>
</evidence>
<keyword evidence="10" id="KW-0539">Nucleus</keyword>
<evidence type="ECO:0000256" key="4">
    <source>
        <dbReference type="ARBA" id="ARBA00022737"/>
    </source>
</evidence>
<feature type="region of interest" description="Disordered" evidence="12">
    <location>
        <begin position="551"/>
        <end position="577"/>
    </location>
</feature>
<accession>A0AAY4AFQ0</accession>
<evidence type="ECO:0000256" key="2">
    <source>
        <dbReference type="ARBA" id="ARBA00006991"/>
    </source>
</evidence>
<dbReference type="Proteomes" id="UP000694580">
    <property type="component" value="Chromosome 5"/>
</dbReference>
<dbReference type="SUPFAM" id="SSF57667">
    <property type="entry name" value="beta-beta-alpha zinc fingers"/>
    <property type="match status" value="5"/>
</dbReference>
<evidence type="ECO:0000256" key="5">
    <source>
        <dbReference type="ARBA" id="ARBA00022771"/>
    </source>
</evidence>
<dbReference type="PROSITE" id="PS00028">
    <property type="entry name" value="ZINC_FINGER_C2H2_1"/>
    <property type="match status" value="7"/>
</dbReference>
<feature type="domain" description="C2H2-type" evidence="13">
    <location>
        <begin position="264"/>
        <end position="287"/>
    </location>
</feature>
<keyword evidence="4" id="KW-0677">Repeat</keyword>
<dbReference type="GeneTree" id="ENSGT00940000167469"/>
<evidence type="ECO:0000256" key="1">
    <source>
        <dbReference type="ARBA" id="ARBA00004123"/>
    </source>
</evidence>
<evidence type="ECO:0000256" key="10">
    <source>
        <dbReference type="ARBA" id="ARBA00023242"/>
    </source>
</evidence>
<sequence>MTPEFTLDIQLTELGFCYGSSSTDKEAIVSSPSSSVVAAPCTTTPSKSPAPHIPVNKQLVSLSHPNHISQTTAVTHAGPFQNGEKTPTTDTPYKGPIANNQMDAHLNCVNYGLTETLEEPTTSHNTAERSVKIQAGSYKHVTILVNSADLNAKTAILQSDSMQKTLSTEEAGKGSEEEKTQPFARGPSSLDNTGQGTDVFLESSEETEEEEDDEEEVSEEEVKDDCNKDFGQSCEHHCNSCNLSFSSDFLLNDHMNLHTGVRPYSCTECGKRFCHQANYQAHLQTHAVSIRCQVCEARFPTEGDLKIHLENNHFENEFYQCDFCKRIFTYIEECQQHIDSHKEDVKQHASGIQSSCTENLTQPTESKCRRRSHQCTDCRRSFNRKNSLLRHCFSHLGLPPYTCVKCKCHFRQASLYHKHQCSFQKIECMACLCTFSNQTDFQTHKKETGCWGDLNAQPVKKDEIRCMECGQIFPGKDELKKHATSHQRVLKCSECGMGFRSSLLLMSHMGGHASQRPCLCQDCGLGFPHQQAFDLHLKHCGTEVPPKEVSKKEKASSFPMRKKPANKTLPSLAPKAPMKIPVKNPGVWTLTLNKKPDHEAPMVMLFPLPATPSENSSPKSQVLSVGPPDKGPQAGGKAMEQVSMAPSLEQGSASQYKLEGPVTRLKQLIAGSCASTVVKAMPEGPPAVSPTSNNVCVKMESQSTGAKESLETGFQSGSSLDTNVGSCNSVEVEITDDQRDELEESEGEPHECVTCGKIVMEGDLVQHYMEHAMQADSCAAEEPSAIKPRVKSSSTRSFSRSPPPPVSPPRKRLRPRKRP</sequence>
<keyword evidence="5 11" id="KW-0863">Zinc-finger</keyword>
<dbReference type="GO" id="GO:0005634">
    <property type="term" value="C:nucleus"/>
    <property type="evidence" value="ECO:0007669"/>
    <property type="project" value="UniProtKB-SubCell"/>
</dbReference>
<feature type="compositionally biased region" description="Polar residues" evidence="12">
    <location>
        <begin position="612"/>
        <end position="623"/>
    </location>
</feature>
<feature type="domain" description="C2H2-type" evidence="13">
    <location>
        <begin position="464"/>
        <end position="486"/>
    </location>
</feature>
<evidence type="ECO:0000256" key="3">
    <source>
        <dbReference type="ARBA" id="ARBA00022723"/>
    </source>
</evidence>
<keyword evidence="8" id="KW-0238">DNA-binding</keyword>
<evidence type="ECO:0000259" key="13">
    <source>
        <dbReference type="PROSITE" id="PS50157"/>
    </source>
</evidence>
<feature type="region of interest" description="Disordered" evidence="12">
    <location>
        <begin position="776"/>
        <end position="819"/>
    </location>
</feature>
<name>A0AAY4AFQ0_9TELE</name>
<evidence type="ECO:0000256" key="6">
    <source>
        <dbReference type="ARBA" id="ARBA00022833"/>
    </source>
</evidence>
<feature type="domain" description="C2H2-type" evidence="13">
    <location>
        <begin position="319"/>
        <end position="346"/>
    </location>
</feature>
<evidence type="ECO:0000313" key="14">
    <source>
        <dbReference type="Ensembl" id="ENSDCDP00010007798.1"/>
    </source>
</evidence>
<keyword evidence="15" id="KW-1185">Reference proteome</keyword>
<dbReference type="GO" id="GO:0000977">
    <property type="term" value="F:RNA polymerase II transcription regulatory region sequence-specific DNA binding"/>
    <property type="evidence" value="ECO:0007669"/>
    <property type="project" value="TreeGrafter"/>
</dbReference>
<evidence type="ECO:0000256" key="9">
    <source>
        <dbReference type="ARBA" id="ARBA00023163"/>
    </source>
</evidence>
<dbReference type="GO" id="GO:0000981">
    <property type="term" value="F:DNA-binding transcription factor activity, RNA polymerase II-specific"/>
    <property type="evidence" value="ECO:0007669"/>
    <property type="project" value="TreeGrafter"/>
</dbReference>
<feature type="domain" description="C2H2-type" evidence="13">
    <location>
        <begin position="236"/>
        <end position="263"/>
    </location>
</feature>
<reference evidence="14" key="3">
    <citation type="submission" date="2025-09" db="UniProtKB">
        <authorList>
            <consortium name="Ensembl"/>
        </authorList>
    </citation>
    <scope>IDENTIFICATION</scope>
</reference>
<evidence type="ECO:0000313" key="15">
    <source>
        <dbReference type="Proteomes" id="UP000694580"/>
    </source>
</evidence>
<evidence type="ECO:0000256" key="7">
    <source>
        <dbReference type="ARBA" id="ARBA00023015"/>
    </source>
</evidence>
<evidence type="ECO:0000256" key="8">
    <source>
        <dbReference type="ARBA" id="ARBA00023125"/>
    </source>
</evidence>